<reference evidence="1" key="1">
    <citation type="submission" date="2024-12" db="EMBL/GenBank/DDBJ databases">
        <title>Comparative genomics and development of molecular markers within Purpureocillium lilacinum and among Purpureocillium species.</title>
        <authorList>
            <person name="Yeh Z.-Y."/>
            <person name="Ni N.-T."/>
            <person name="Lo P.-H."/>
            <person name="Mushyakhwo K."/>
            <person name="Lin C.-F."/>
            <person name="Nai Y.-S."/>
        </authorList>
    </citation>
    <scope>NUCLEOTIDE SEQUENCE</scope>
    <source>
        <strain evidence="1">NCHU-NPUST-175</strain>
    </source>
</reference>
<organism evidence="1 2">
    <name type="scientific">Purpureocillium lilacinum</name>
    <name type="common">Paecilomyces lilacinus</name>
    <dbReference type="NCBI Taxonomy" id="33203"/>
    <lineage>
        <taxon>Eukaryota</taxon>
        <taxon>Fungi</taxon>
        <taxon>Dikarya</taxon>
        <taxon>Ascomycota</taxon>
        <taxon>Pezizomycotina</taxon>
        <taxon>Sordariomycetes</taxon>
        <taxon>Hypocreomycetidae</taxon>
        <taxon>Hypocreales</taxon>
        <taxon>Ophiocordycipitaceae</taxon>
        <taxon>Purpureocillium</taxon>
    </lineage>
</organism>
<gene>
    <name evidence="1" type="ORF">ACCO45_006779</name>
</gene>
<name>A0ACC4DRB3_PURLI</name>
<sequence length="99" mass="10870">MSTITTTARRVKTAVEFPHSFVPLVPATITTATTEVSTATAPSAVAVRKGGDIWAWLRRKHFLFEITLCINLYTPGEKLAFYSVPCFLCLAFVAAICIF</sequence>
<protein>
    <submittedName>
        <fullName evidence="1">Uncharacterized protein</fullName>
    </submittedName>
</protein>
<dbReference type="EMBL" id="JBGNUJ010000006">
    <property type="protein sequence ID" value="KAL3958617.1"/>
    <property type="molecule type" value="Genomic_DNA"/>
</dbReference>
<evidence type="ECO:0000313" key="1">
    <source>
        <dbReference type="EMBL" id="KAL3958617.1"/>
    </source>
</evidence>
<accession>A0ACC4DRB3</accession>
<comment type="caution">
    <text evidence="1">The sequence shown here is derived from an EMBL/GenBank/DDBJ whole genome shotgun (WGS) entry which is preliminary data.</text>
</comment>
<dbReference type="Proteomes" id="UP001638806">
    <property type="component" value="Unassembled WGS sequence"/>
</dbReference>
<proteinExistence type="predicted"/>
<keyword evidence="2" id="KW-1185">Reference proteome</keyword>
<evidence type="ECO:0000313" key="2">
    <source>
        <dbReference type="Proteomes" id="UP001638806"/>
    </source>
</evidence>